<dbReference type="InterPro" id="IPR050625">
    <property type="entry name" value="ParA/MinD_ATPase"/>
</dbReference>
<dbReference type="InterPro" id="IPR027417">
    <property type="entry name" value="P-loop_NTPase"/>
</dbReference>
<dbReference type="PANTHER" id="PTHR43384:SF13">
    <property type="entry name" value="SLR0110 PROTEIN"/>
    <property type="match status" value="1"/>
</dbReference>
<dbReference type="Proteomes" id="UP000000483">
    <property type="component" value="Chromosome"/>
</dbReference>
<reference evidence="4 5" key="1">
    <citation type="journal article" date="2011" name="Stand. Genomic Sci.">
        <title>Complete genome sequence of the acetate-degrading sulfate reducer Desulfobacca acetoxidans type strain (ASRB2).</title>
        <authorList>
            <person name="Goker M."/>
            <person name="Teshima H."/>
            <person name="Lapidus A."/>
            <person name="Nolan M."/>
            <person name="Lucas S."/>
            <person name="Hammon N."/>
            <person name="Deshpande S."/>
            <person name="Cheng J.F."/>
            <person name="Tapia R."/>
            <person name="Han C."/>
            <person name="Goodwin L."/>
            <person name="Pitluck S."/>
            <person name="Huntemann M."/>
            <person name="Liolios K."/>
            <person name="Ivanova N."/>
            <person name="Pagani I."/>
            <person name="Mavromatis K."/>
            <person name="Ovchinikova G."/>
            <person name="Pati A."/>
            <person name="Chen A."/>
            <person name="Palaniappan K."/>
            <person name="Land M."/>
            <person name="Hauser L."/>
            <person name="Brambilla E.M."/>
            <person name="Rohde M."/>
            <person name="Spring S."/>
            <person name="Detter J.C."/>
            <person name="Woyke T."/>
            <person name="Bristow J."/>
            <person name="Eisen J.A."/>
            <person name="Markowitz V."/>
            <person name="Hugenholtz P."/>
            <person name="Kyrpides N.C."/>
            <person name="Klenk H.P."/>
        </authorList>
    </citation>
    <scope>NUCLEOTIDE SEQUENCE [LARGE SCALE GENOMIC DNA]</scope>
    <source>
        <strain evidence="5">ATCC 700848 / DSM 11109 / ASRB2</strain>
    </source>
</reference>
<name>F2NFB1_DESAR</name>
<dbReference type="Gene3D" id="3.40.50.2300">
    <property type="match status" value="1"/>
</dbReference>
<dbReference type="PANTHER" id="PTHR43384">
    <property type="entry name" value="SEPTUM SITE-DETERMINING PROTEIN MIND HOMOLOG, CHLOROPLASTIC-RELATED"/>
    <property type="match status" value="1"/>
</dbReference>
<dbReference type="SUPFAM" id="SSF52172">
    <property type="entry name" value="CheY-like"/>
    <property type="match status" value="1"/>
</dbReference>
<dbReference type="GO" id="GO:0000160">
    <property type="term" value="P:phosphorelay signal transduction system"/>
    <property type="evidence" value="ECO:0007669"/>
    <property type="project" value="InterPro"/>
</dbReference>
<reference evidence="5" key="2">
    <citation type="submission" date="2011-03" db="EMBL/GenBank/DDBJ databases">
        <title>The complete genome of Desulfobacca acetoxidans DSM 11109.</title>
        <authorList>
            <consortium name="US DOE Joint Genome Institute (JGI-PGF)"/>
            <person name="Lucas S."/>
            <person name="Copeland A."/>
            <person name="Lapidus A."/>
            <person name="Bruce D."/>
            <person name="Goodwin L."/>
            <person name="Pitluck S."/>
            <person name="Peters L."/>
            <person name="Kyrpides N."/>
            <person name="Mavromatis K."/>
            <person name="Ivanova N."/>
            <person name="Ovchinnikova G."/>
            <person name="Teshima H."/>
            <person name="Detter J.C."/>
            <person name="Han C."/>
            <person name="Land M."/>
            <person name="Hauser L."/>
            <person name="Markowitz V."/>
            <person name="Cheng J.-F."/>
            <person name="Hugenholtz P."/>
            <person name="Woyke T."/>
            <person name="Wu D."/>
            <person name="Spring S."/>
            <person name="Schueler E."/>
            <person name="Brambilla E."/>
            <person name="Klenk H.-P."/>
            <person name="Eisen J.A."/>
        </authorList>
    </citation>
    <scope>NUCLEOTIDE SEQUENCE [LARGE SCALE GENOMIC DNA]</scope>
    <source>
        <strain evidence="5">ATCC 700848 / DSM 11109 / ASRB2</strain>
    </source>
</reference>
<dbReference type="EMBL" id="CP002629">
    <property type="protein sequence ID" value="AEB08666.1"/>
    <property type="molecule type" value="Genomic_DNA"/>
</dbReference>
<dbReference type="GO" id="GO:0005524">
    <property type="term" value="F:ATP binding"/>
    <property type="evidence" value="ECO:0007669"/>
    <property type="project" value="TreeGrafter"/>
</dbReference>
<evidence type="ECO:0000313" key="5">
    <source>
        <dbReference type="Proteomes" id="UP000000483"/>
    </source>
</evidence>
<feature type="domain" description="Response regulatory" evidence="3">
    <location>
        <begin position="21"/>
        <end position="135"/>
    </location>
</feature>
<dbReference type="PROSITE" id="PS50110">
    <property type="entry name" value="RESPONSE_REGULATORY"/>
    <property type="match status" value="1"/>
</dbReference>
<dbReference type="eggNOG" id="COG2204">
    <property type="taxonomic scope" value="Bacteria"/>
</dbReference>
<dbReference type="GO" id="GO:0009898">
    <property type="term" value="C:cytoplasmic side of plasma membrane"/>
    <property type="evidence" value="ECO:0007669"/>
    <property type="project" value="TreeGrafter"/>
</dbReference>
<dbReference type="GO" id="GO:0051782">
    <property type="term" value="P:negative regulation of cell division"/>
    <property type="evidence" value="ECO:0007669"/>
    <property type="project" value="TreeGrafter"/>
</dbReference>
<dbReference type="GO" id="GO:0016887">
    <property type="term" value="F:ATP hydrolysis activity"/>
    <property type="evidence" value="ECO:0007669"/>
    <property type="project" value="TreeGrafter"/>
</dbReference>
<dbReference type="GO" id="GO:0005829">
    <property type="term" value="C:cytosol"/>
    <property type="evidence" value="ECO:0007669"/>
    <property type="project" value="TreeGrafter"/>
</dbReference>
<protein>
    <submittedName>
        <fullName evidence="4">Response regulator receiver protein</fullName>
    </submittedName>
</protein>
<evidence type="ECO:0000259" key="3">
    <source>
        <dbReference type="PROSITE" id="PS50110"/>
    </source>
</evidence>
<dbReference type="Gene3D" id="3.40.50.300">
    <property type="entry name" value="P-loop containing nucleotide triphosphate hydrolases"/>
    <property type="match status" value="1"/>
</dbReference>
<proteinExistence type="predicted"/>
<dbReference type="KEGG" id="dao:Desac_0787"/>
<feature type="region of interest" description="Disordered" evidence="2">
    <location>
        <begin position="1"/>
        <end position="20"/>
    </location>
</feature>
<dbReference type="InterPro" id="IPR011006">
    <property type="entry name" value="CheY-like_superfamily"/>
</dbReference>
<evidence type="ECO:0000256" key="1">
    <source>
        <dbReference type="PROSITE-ProRule" id="PRU00169"/>
    </source>
</evidence>
<dbReference type="eggNOG" id="COG4963">
    <property type="taxonomic scope" value="Bacteria"/>
</dbReference>
<gene>
    <name evidence="4" type="ordered locus">Desac_0787</name>
</gene>
<dbReference type="AlphaFoldDB" id="F2NFB1"/>
<keyword evidence="5" id="KW-1185">Reference proteome</keyword>
<evidence type="ECO:0000256" key="2">
    <source>
        <dbReference type="SAM" id="MobiDB-lite"/>
    </source>
</evidence>
<dbReference type="CDD" id="cd03111">
    <property type="entry name" value="CpaE-like"/>
    <property type="match status" value="1"/>
</dbReference>
<dbReference type="HOGENOM" id="CLU_033160_2_1_7"/>
<evidence type="ECO:0000313" key="4">
    <source>
        <dbReference type="EMBL" id="AEB08666.1"/>
    </source>
</evidence>
<dbReference type="InterPro" id="IPR001789">
    <property type="entry name" value="Sig_transdc_resp-reg_receiver"/>
</dbReference>
<accession>F2NFB1</accession>
<comment type="caution">
    <text evidence="1">Lacks conserved residue(s) required for the propagation of feature annotation.</text>
</comment>
<sequence length="415" mass="45386">MSGPISGRRENRAPQKTGTLTGAFIGQKDAAAARFAEEVRPFVEITDWLPDPSQGYGAIKGSAPALVFAHLGDDPCNGLGLVKRLVKAAPGTLVFILAPHKSPDLILEAFRLGAADFLVWPVNNGEALAAVRRAVENVGAAPRPGEIYTVFSLKGGQGISTVALNLADHVQRLSGDKVLLIDLNLYLGDIGVRLNLGAPYSPFDLHKDLHRLDRDLLFSSLLKHERGFYILSCPDEISDADRLQGDDVTQMLSVLTNYLDYLIIDLPHDFSTRSLAALEAADNILLLVQQELAAVKITLRVLDFFRELGYDRNKIHLILNRYLSRSELEADDLSNILQQPVFATLANDYKAVSDSIATGKTVDLSSGNSPFNRDVKKLAAKLTGITVRESARPLWQQAWSQVLHGFSRKKEATAV</sequence>
<organism evidence="4 5">
    <name type="scientific">Desulfobacca acetoxidans (strain ATCC 700848 / DSM 11109 / ASRB2)</name>
    <dbReference type="NCBI Taxonomy" id="880072"/>
    <lineage>
        <taxon>Bacteria</taxon>
        <taxon>Pseudomonadati</taxon>
        <taxon>Thermodesulfobacteriota</taxon>
        <taxon>Desulfobaccia</taxon>
        <taxon>Desulfobaccales</taxon>
        <taxon>Desulfobaccaceae</taxon>
        <taxon>Desulfobacca</taxon>
    </lineage>
</organism>
<dbReference type="SUPFAM" id="SSF52540">
    <property type="entry name" value="P-loop containing nucleoside triphosphate hydrolases"/>
    <property type="match status" value="1"/>
</dbReference>
<dbReference type="STRING" id="880072.Desac_0787"/>